<dbReference type="GO" id="GO:0015628">
    <property type="term" value="P:protein secretion by the type II secretion system"/>
    <property type="evidence" value="ECO:0007669"/>
    <property type="project" value="InterPro"/>
</dbReference>
<evidence type="ECO:0000313" key="9">
    <source>
        <dbReference type="Proteomes" id="UP000178659"/>
    </source>
</evidence>
<keyword evidence="4 6" id="KW-1133">Transmembrane helix</keyword>
<evidence type="ECO:0000256" key="4">
    <source>
        <dbReference type="ARBA" id="ARBA00022989"/>
    </source>
</evidence>
<feature type="domain" description="Type II secretion system protein GspG C-terminal" evidence="7">
    <location>
        <begin position="37"/>
        <end position="131"/>
    </location>
</feature>
<dbReference type="Proteomes" id="UP000178659">
    <property type="component" value="Unassembled WGS sequence"/>
</dbReference>
<name>A0A1G1VF15_9BACT</name>
<dbReference type="GO" id="GO:0016020">
    <property type="term" value="C:membrane"/>
    <property type="evidence" value="ECO:0007669"/>
    <property type="project" value="UniProtKB-SubCell"/>
</dbReference>
<dbReference type="PANTHER" id="PTHR30093">
    <property type="entry name" value="GENERAL SECRETION PATHWAY PROTEIN G"/>
    <property type="match status" value="1"/>
</dbReference>
<dbReference type="EMBL" id="MHCC01000004">
    <property type="protein sequence ID" value="OGY14015.1"/>
    <property type="molecule type" value="Genomic_DNA"/>
</dbReference>
<comment type="caution">
    <text evidence="8">The sequence shown here is derived from an EMBL/GenBank/DDBJ whole genome shotgun (WGS) entry which is preliminary data.</text>
</comment>
<evidence type="ECO:0000256" key="3">
    <source>
        <dbReference type="ARBA" id="ARBA00022692"/>
    </source>
</evidence>
<keyword evidence="5 6" id="KW-0472">Membrane</keyword>
<dbReference type="PANTHER" id="PTHR30093:SF44">
    <property type="entry name" value="TYPE II SECRETION SYSTEM CORE PROTEIN G"/>
    <property type="match status" value="1"/>
</dbReference>
<gene>
    <name evidence="8" type="ORF">A3A77_03400</name>
</gene>
<evidence type="ECO:0000256" key="2">
    <source>
        <dbReference type="ARBA" id="ARBA00022481"/>
    </source>
</evidence>
<keyword evidence="2" id="KW-0488">Methylation</keyword>
<evidence type="ECO:0000256" key="1">
    <source>
        <dbReference type="ARBA" id="ARBA00004167"/>
    </source>
</evidence>
<keyword evidence="3 6" id="KW-0812">Transmembrane</keyword>
<evidence type="ECO:0000256" key="5">
    <source>
        <dbReference type="ARBA" id="ARBA00023136"/>
    </source>
</evidence>
<dbReference type="NCBIfam" id="TIGR02532">
    <property type="entry name" value="IV_pilin_GFxxxE"/>
    <property type="match status" value="1"/>
</dbReference>
<dbReference type="InterPro" id="IPR012902">
    <property type="entry name" value="N_methyl_site"/>
</dbReference>
<dbReference type="Pfam" id="PF08334">
    <property type="entry name" value="T2SSG"/>
    <property type="match status" value="1"/>
</dbReference>
<dbReference type="Gene3D" id="3.30.700.10">
    <property type="entry name" value="Glycoprotein, Type 4 Pilin"/>
    <property type="match status" value="1"/>
</dbReference>
<sequence length="154" mass="16146">MKKKAKGFTLIELMIVISIIGMLAGLSTIGYQGARASSRDARRKADIEDLRTALEIYRSDCGSYPATLPTAGDALVGTSATGTCLTSNTYMSQIPADPQSSKGYLYEYKAGASNRTYTLCSTLENGNSTGSVCGGDASKNCGVANGCRYTAINP</sequence>
<dbReference type="InterPro" id="IPR000983">
    <property type="entry name" value="Bac_GSPG_pilin"/>
</dbReference>
<dbReference type="PRINTS" id="PR00813">
    <property type="entry name" value="BCTERIALGSPG"/>
</dbReference>
<dbReference type="AlphaFoldDB" id="A0A1G1VF15"/>
<organism evidence="8 9">
    <name type="scientific">Candidatus Blackburnbacteria bacterium RIFCSPLOWO2_01_FULL_40_20</name>
    <dbReference type="NCBI Taxonomy" id="1797519"/>
    <lineage>
        <taxon>Bacteria</taxon>
        <taxon>Candidatus Blackburniibacteriota</taxon>
    </lineage>
</organism>
<dbReference type="SUPFAM" id="SSF54523">
    <property type="entry name" value="Pili subunits"/>
    <property type="match status" value="1"/>
</dbReference>
<protein>
    <recommendedName>
        <fullName evidence="7">Type II secretion system protein GspG C-terminal domain-containing protein</fullName>
    </recommendedName>
</protein>
<feature type="transmembrane region" description="Helical" evidence="6">
    <location>
        <begin position="7"/>
        <end position="31"/>
    </location>
</feature>
<comment type="subcellular location">
    <subcellularLocation>
        <location evidence="1">Membrane</location>
        <topology evidence="1">Single-pass membrane protein</topology>
    </subcellularLocation>
</comment>
<dbReference type="GO" id="GO:0015627">
    <property type="term" value="C:type II protein secretion system complex"/>
    <property type="evidence" value="ECO:0007669"/>
    <property type="project" value="InterPro"/>
</dbReference>
<proteinExistence type="predicted"/>
<dbReference type="InterPro" id="IPR045584">
    <property type="entry name" value="Pilin-like"/>
</dbReference>
<dbReference type="InterPro" id="IPR013545">
    <property type="entry name" value="T2SS_protein-GspG_C"/>
</dbReference>
<accession>A0A1G1VF15</accession>
<evidence type="ECO:0000313" key="8">
    <source>
        <dbReference type="EMBL" id="OGY14015.1"/>
    </source>
</evidence>
<evidence type="ECO:0000259" key="7">
    <source>
        <dbReference type="Pfam" id="PF08334"/>
    </source>
</evidence>
<dbReference type="Pfam" id="PF07963">
    <property type="entry name" value="N_methyl"/>
    <property type="match status" value="1"/>
</dbReference>
<evidence type="ECO:0000256" key="6">
    <source>
        <dbReference type="SAM" id="Phobius"/>
    </source>
</evidence>
<dbReference type="PROSITE" id="PS00409">
    <property type="entry name" value="PROKAR_NTER_METHYL"/>
    <property type="match status" value="1"/>
</dbReference>
<reference evidence="8 9" key="1">
    <citation type="journal article" date="2016" name="Nat. Commun.">
        <title>Thousands of microbial genomes shed light on interconnected biogeochemical processes in an aquifer system.</title>
        <authorList>
            <person name="Anantharaman K."/>
            <person name="Brown C.T."/>
            <person name="Hug L.A."/>
            <person name="Sharon I."/>
            <person name="Castelle C.J."/>
            <person name="Probst A.J."/>
            <person name="Thomas B.C."/>
            <person name="Singh A."/>
            <person name="Wilkins M.J."/>
            <person name="Karaoz U."/>
            <person name="Brodie E.L."/>
            <person name="Williams K.H."/>
            <person name="Hubbard S.S."/>
            <person name="Banfield J.F."/>
        </authorList>
    </citation>
    <scope>NUCLEOTIDE SEQUENCE [LARGE SCALE GENOMIC DNA]</scope>
</reference>